<dbReference type="GO" id="GO:0043190">
    <property type="term" value="C:ATP-binding cassette (ABC) transporter complex"/>
    <property type="evidence" value="ECO:0007669"/>
    <property type="project" value="TreeGrafter"/>
</dbReference>
<gene>
    <name evidence="7" type="ORF">SAMN04488568_11122</name>
</gene>
<name>A0A1G9T3J6_9PROT</name>
<keyword evidence="2" id="KW-1003">Cell membrane</keyword>
<evidence type="ECO:0000256" key="4">
    <source>
        <dbReference type="ARBA" id="ARBA00022989"/>
    </source>
</evidence>
<feature type="transmembrane region" description="Helical" evidence="6">
    <location>
        <begin position="77"/>
        <end position="99"/>
    </location>
</feature>
<sequence>MDCRSGIRSSREIEGASRSENSVMILVQRYFFRQMLWPFITAVSALAGLALLTQSLSNVDLVSGYSQTAFTFLKVTLLALPQLTALLVPIAIFIAILSGMNRLAADSEFVIASASGMSRLAVLSPLIRLAVYVMIFNLAINLFVQPLAYREMRRSLHDLRSDAAASLITPGAFTQIGAGVTLYARERGRDGHMQDVLIHDTRVANEPITITAREGFIVRSSTQSSMVLADGNRQQIDAAGELGYVTFDRTEFDLGEFIGPIDAMFFKESDRFLHELIWPDASTIARSGGPERAWAEAHYRLSSPLYNLAFVLIAAAVFLAGDYSRMGYGRRVMVAVGLGLSLRLTGFAVQSASAVDGAVNAGQYLVPLLGCLGALTVIYWPTRVRPARHLAGGA</sequence>
<keyword evidence="5 6" id="KW-0472">Membrane</keyword>
<dbReference type="InterPro" id="IPR005495">
    <property type="entry name" value="LptG/LptF_permease"/>
</dbReference>
<evidence type="ECO:0000256" key="2">
    <source>
        <dbReference type="ARBA" id="ARBA00022475"/>
    </source>
</evidence>
<dbReference type="Proteomes" id="UP000199759">
    <property type="component" value="Unassembled WGS sequence"/>
</dbReference>
<keyword evidence="3 6" id="KW-0812">Transmembrane</keyword>
<feature type="transmembrane region" description="Helical" evidence="6">
    <location>
        <begin position="120"/>
        <end position="144"/>
    </location>
</feature>
<keyword evidence="4 6" id="KW-1133">Transmembrane helix</keyword>
<evidence type="ECO:0000313" key="7">
    <source>
        <dbReference type="EMBL" id="SDM42324.1"/>
    </source>
</evidence>
<evidence type="ECO:0000256" key="3">
    <source>
        <dbReference type="ARBA" id="ARBA00022692"/>
    </source>
</evidence>
<organism evidence="7 8">
    <name type="scientific">Maricaulis salignorans</name>
    <dbReference type="NCBI Taxonomy" id="144026"/>
    <lineage>
        <taxon>Bacteria</taxon>
        <taxon>Pseudomonadati</taxon>
        <taxon>Pseudomonadota</taxon>
        <taxon>Alphaproteobacteria</taxon>
        <taxon>Maricaulales</taxon>
        <taxon>Maricaulaceae</taxon>
        <taxon>Maricaulis</taxon>
    </lineage>
</organism>
<dbReference type="Pfam" id="PF03739">
    <property type="entry name" value="LptF_LptG"/>
    <property type="match status" value="1"/>
</dbReference>
<evidence type="ECO:0000256" key="5">
    <source>
        <dbReference type="ARBA" id="ARBA00023136"/>
    </source>
</evidence>
<evidence type="ECO:0000313" key="8">
    <source>
        <dbReference type="Proteomes" id="UP000199759"/>
    </source>
</evidence>
<dbReference type="AlphaFoldDB" id="A0A1G9T3J6"/>
<protein>
    <submittedName>
        <fullName evidence="7">Lipopolysaccharide export system permease protein</fullName>
    </submittedName>
</protein>
<evidence type="ECO:0000256" key="6">
    <source>
        <dbReference type="SAM" id="Phobius"/>
    </source>
</evidence>
<feature type="transmembrane region" description="Helical" evidence="6">
    <location>
        <begin position="304"/>
        <end position="320"/>
    </location>
</feature>
<dbReference type="EMBL" id="FNHG01000011">
    <property type="protein sequence ID" value="SDM42324.1"/>
    <property type="molecule type" value="Genomic_DNA"/>
</dbReference>
<dbReference type="OrthoDB" id="8477889at2"/>
<comment type="subcellular location">
    <subcellularLocation>
        <location evidence="1">Cell membrane</location>
        <topology evidence="1">Multi-pass membrane protein</topology>
    </subcellularLocation>
</comment>
<reference evidence="7 8" key="1">
    <citation type="submission" date="2016-10" db="EMBL/GenBank/DDBJ databases">
        <authorList>
            <person name="de Groot N.N."/>
        </authorList>
    </citation>
    <scope>NUCLEOTIDE SEQUENCE [LARGE SCALE GENOMIC DNA]</scope>
    <source>
        <strain evidence="7 8">DSM 16077</strain>
    </source>
</reference>
<proteinExistence type="predicted"/>
<feature type="transmembrane region" description="Helical" evidence="6">
    <location>
        <begin position="36"/>
        <end position="57"/>
    </location>
</feature>
<evidence type="ECO:0000256" key="1">
    <source>
        <dbReference type="ARBA" id="ARBA00004651"/>
    </source>
</evidence>
<keyword evidence="8" id="KW-1185">Reference proteome</keyword>
<dbReference type="STRING" id="144026.SAMN04488568_11122"/>
<dbReference type="PANTHER" id="PTHR33529">
    <property type="entry name" value="SLR0882 PROTEIN-RELATED"/>
    <property type="match status" value="1"/>
</dbReference>
<dbReference type="GO" id="GO:0015920">
    <property type="term" value="P:lipopolysaccharide transport"/>
    <property type="evidence" value="ECO:0007669"/>
    <property type="project" value="TreeGrafter"/>
</dbReference>
<dbReference type="PANTHER" id="PTHR33529:SF6">
    <property type="entry name" value="YJGP_YJGQ FAMILY PERMEASE"/>
    <property type="match status" value="1"/>
</dbReference>
<accession>A0A1G9T3J6</accession>
<feature type="transmembrane region" description="Helical" evidence="6">
    <location>
        <begin position="361"/>
        <end position="380"/>
    </location>
</feature>